<proteinExistence type="predicted"/>
<comment type="caution">
    <text evidence="1">The sequence shown here is derived from an EMBL/GenBank/DDBJ whole genome shotgun (WGS) entry which is preliminary data.</text>
</comment>
<reference evidence="1 2" key="1">
    <citation type="submission" date="2019-12" db="EMBL/GenBank/DDBJ databases">
        <authorList>
            <person name="Alioto T."/>
            <person name="Alioto T."/>
            <person name="Gomez Garrido J."/>
        </authorList>
    </citation>
    <scope>NUCLEOTIDE SEQUENCE [LARGE SCALE GENOMIC DNA]</scope>
</reference>
<dbReference type="Gramene" id="OE9A085603T1">
    <property type="protein sequence ID" value="OE9A085603C1"/>
    <property type="gene ID" value="OE9A085603"/>
</dbReference>
<evidence type="ECO:0000313" key="1">
    <source>
        <dbReference type="EMBL" id="CAA3014016.1"/>
    </source>
</evidence>
<evidence type="ECO:0000313" key="2">
    <source>
        <dbReference type="Proteomes" id="UP000594638"/>
    </source>
</evidence>
<keyword evidence="2" id="KW-1185">Reference proteome</keyword>
<name>A0A8S0U8V0_OLEEU</name>
<dbReference type="AlphaFoldDB" id="A0A8S0U8V0"/>
<accession>A0A8S0U8V0</accession>
<gene>
    <name evidence="1" type="ORF">OLEA9_A085603</name>
</gene>
<organism evidence="1 2">
    <name type="scientific">Olea europaea subsp. europaea</name>
    <dbReference type="NCBI Taxonomy" id="158383"/>
    <lineage>
        <taxon>Eukaryota</taxon>
        <taxon>Viridiplantae</taxon>
        <taxon>Streptophyta</taxon>
        <taxon>Embryophyta</taxon>
        <taxon>Tracheophyta</taxon>
        <taxon>Spermatophyta</taxon>
        <taxon>Magnoliopsida</taxon>
        <taxon>eudicotyledons</taxon>
        <taxon>Gunneridae</taxon>
        <taxon>Pentapetalae</taxon>
        <taxon>asterids</taxon>
        <taxon>lamiids</taxon>
        <taxon>Lamiales</taxon>
        <taxon>Oleaceae</taxon>
        <taxon>Oleeae</taxon>
        <taxon>Olea</taxon>
    </lineage>
</organism>
<dbReference type="EMBL" id="CACTIH010007464">
    <property type="protein sequence ID" value="CAA3014016.1"/>
    <property type="molecule type" value="Genomic_DNA"/>
</dbReference>
<protein>
    <submittedName>
        <fullName evidence="1">Uncharacterized protein</fullName>
    </submittedName>
</protein>
<dbReference type="Proteomes" id="UP000594638">
    <property type="component" value="Unassembled WGS sequence"/>
</dbReference>
<sequence>MSSGNHRYVNLQYDTQQYTAAISTGNAKAAVNSPSLGGYCKLAVTGSHYRKSPPLRSLHDMMFCCRTMRWVCCVFFLDRQCVSGAVCCSCVVLWAVRAVVVCGCCVDCCVRCGSWVCCCEGCSDIGNVMVAPTVCSATIGVFVGEGRGGFR</sequence>